<dbReference type="InterPro" id="IPR008030">
    <property type="entry name" value="NmrA-like"/>
</dbReference>
<dbReference type="InterPro" id="IPR045312">
    <property type="entry name" value="PCBER-like"/>
</dbReference>
<dbReference type="EMBL" id="JAXOVC010000003">
    <property type="protein sequence ID" value="KAK4504032.1"/>
    <property type="molecule type" value="Genomic_DNA"/>
</dbReference>
<protein>
    <recommendedName>
        <fullName evidence="3">NmrA-like domain-containing protein</fullName>
    </recommendedName>
</protein>
<evidence type="ECO:0000259" key="3">
    <source>
        <dbReference type="Pfam" id="PF05368"/>
    </source>
</evidence>
<keyword evidence="1" id="KW-0521">NADP</keyword>
<dbReference type="Proteomes" id="UP001305779">
    <property type="component" value="Unassembled WGS sequence"/>
</dbReference>
<dbReference type="Pfam" id="PF05368">
    <property type="entry name" value="NmrA"/>
    <property type="match status" value="1"/>
</dbReference>
<dbReference type="InterPro" id="IPR051609">
    <property type="entry name" value="NmrA/Isoflavone_reductase-like"/>
</dbReference>
<sequence length="296" mass="32562">MAPPSILVLGLGELGHEVVKSLATHPKRGTTTISVLLRSQKPDQLKQLHEWNITPITGDVVNDSPTTLAKLFVPYHTVLCCVGMYAPPSTQPKIAKAAIDAGVKRYFPWQYGIDYDIVGRNSSQNMFDSQLDVRDLLRSQSETKWVIVSTGMFISFLFEPAFGLVGEDRSVVTGIGSWENAITVTAPVDIGKVAAEVALAHEDVEGVVYVSGDTVSMGMLADVVEGIVGREVQRVLKMVPDLKRELSEAPEDIMRKYRVVFAEGKGTAWSKAESFNEVQGIRTQTVEEWARENLKN</sequence>
<organism evidence="4 5">
    <name type="scientific">Zasmidium cellare</name>
    <name type="common">Wine cellar mold</name>
    <name type="synonym">Racodium cellare</name>
    <dbReference type="NCBI Taxonomy" id="395010"/>
    <lineage>
        <taxon>Eukaryota</taxon>
        <taxon>Fungi</taxon>
        <taxon>Dikarya</taxon>
        <taxon>Ascomycota</taxon>
        <taxon>Pezizomycotina</taxon>
        <taxon>Dothideomycetes</taxon>
        <taxon>Dothideomycetidae</taxon>
        <taxon>Mycosphaerellales</taxon>
        <taxon>Mycosphaerellaceae</taxon>
        <taxon>Zasmidium</taxon>
    </lineage>
</organism>
<evidence type="ECO:0000313" key="4">
    <source>
        <dbReference type="EMBL" id="KAK4504032.1"/>
    </source>
</evidence>
<evidence type="ECO:0000256" key="1">
    <source>
        <dbReference type="ARBA" id="ARBA00022857"/>
    </source>
</evidence>
<dbReference type="Gene3D" id="3.90.25.10">
    <property type="entry name" value="UDP-galactose 4-epimerase, domain 1"/>
    <property type="match status" value="1"/>
</dbReference>
<dbReference type="InterPro" id="IPR036291">
    <property type="entry name" value="NAD(P)-bd_dom_sf"/>
</dbReference>
<reference evidence="4 5" key="1">
    <citation type="journal article" date="2023" name="G3 (Bethesda)">
        <title>A chromosome-level genome assembly of Zasmidium syzygii isolated from banana leaves.</title>
        <authorList>
            <person name="van Westerhoven A.C."/>
            <person name="Mehrabi R."/>
            <person name="Talebi R."/>
            <person name="Steentjes M.B.F."/>
            <person name="Corcolon B."/>
            <person name="Chong P.A."/>
            <person name="Kema G.H.J."/>
            <person name="Seidl M.F."/>
        </authorList>
    </citation>
    <scope>NUCLEOTIDE SEQUENCE [LARGE SCALE GENOMIC DNA]</scope>
    <source>
        <strain evidence="4 5">P124</strain>
    </source>
</reference>
<dbReference type="CDD" id="cd05259">
    <property type="entry name" value="PCBER_SDR_a"/>
    <property type="match status" value="1"/>
</dbReference>
<comment type="caution">
    <text evidence="4">The sequence shown here is derived from an EMBL/GenBank/DDBJ whole genome shotgun (WGS) entry which is preliminary data.</text>
</comment>
<dbReference type="PANTHER" id="PTHR47706">
    <property type="entry name" value="NMRA-LIKE FAMILY PROTEIN"/>
    <property type="match status" value="1"/>
</dbReference>
<proteinExistence type="predicted"/>
<dbReference type="PANTHER" id="PTHR47706:SF6">
    <property type="entry name" value="NMRA-LIKE FAMILY PROTEIN (AFU_ORTHOLOGUE AFUA_6G00280)"/>
    <property type="match status" value="1"/>
</dbReference>
<accession>A0ABR0ER00</accession>
<dbReference type="SUPFAM" id="SSF51735">
    <property type="entry name" value="NAD(P)-binding Rossmann-fold domains"/>
    <property type="match status" value="1"/>
</dbReference>
<keyword evidence="5" id="KW-1185">Reference proteome</keyword>
<evidence type="ECO:0000256" key="2">
    <source>
        <dbReference type="ARBA" id="ARBA00023002"/>
    </source>
</evidence>
<evidence type="ECO:0000313" key="5">
    <source>
        <dbReference type="Proteomes" id="UP001305779"/>
    </source>
</evidence>
<dbReference type="Gene3D" id="3.40.50.720">
    <property type="entry name" value="NAD(P)-binding Rossmann-like Domain"/>
    <property type="match status" value="1"/>
</dbReference>
<gene>
    <name evidence="4" type="ORF">PRZ48_004947</name>
</gene>
<feature type="domain" description="NmrA-like" evidence="3">
    <location>
        <begin position="6"/>
        <end position="289"/>
    </location>
</feature>
<keyword evidence="2" id="KW-0560">Oxidoreductase</keyword>
<name>A0ABR0ER00_ZASCE</name>